<evidence type="ECO:0000313" key="6">
    <source>
        <dbReference type="Proteomes" id="UP000095038"/>
    </source>
</evidence>
<keyword evidence="4" id="KW-0472">Membrane</keyword>
<name>A0A1D2VLD8_9ASCO</name>
<evidence type="ECO:0000256" key="4">
    <source>
        <dbReference type="SAM" id="Phobius"/>
    </source>
</evidence>
<feature type="coiled-coil region" evidence="3">
    <location>
        <begin position="106"/>
        <end position="140"/>
    </location>
</feature>
<evidence type="ECO:0000256" key="2">
    <source>
        <dbReference type="ARBA" id="ARBA00023054"/>
    </source>
</evidence>
<evidence type="ECO:0000256" key="3">
    <source>
        <dbReference type="SAM" id="Coils"/>
    </source>
</evidence>
<dbReference type="InterPro" id="IPR010754">
    <property type="entry name" value="OPA3-like"/>
</dbReference>
<dbReference type="PANTHER" id="PTHR12499:SF0">
    <property type="entry name" value="OPTIC ATROPHY 3 PROTEIN"/>
    <property type="match status" value="1"/>
</dbReference>
<keyword evidence="4" id="KW-0812">Transmembrane</keyword>
<organism evidence="5 6">
    <name type="scientific">Ascoidea rubescens DSM 1968</name>
    <dbReference type="NCBI Taxonomy" id="1344418"/>
    <lineage>
        <taxon>Eukaryota</taxon>
        <taxon>Fungi</taxon>
        <taxon>Dikarya</taxon>
        <taxon>Ascomycota</taxon>
        <taxon>Saccharomycotina</taxon>
        <taxon>Saccharomycetes</taxon>
        <taxon>Ascoideaceae</taxon>
        <taxon>Ascoidea</taxon>
    </lineage>
</organism>
<evidence type="ECO:0000256" key="1">
    <source>
        <dbReference type="ARBA" id="ARBA00007584"/>
    </source>
</evidence>
<dbReference type="Pfam" id="PF07047">
    <property type="entry name" value="OPA3"/>
    <property type="match status" value="1"/>
</dbReference>
<keyword evidence="4" id="KW-1133">Transmembrane helix</keyword>
<dbReference type="GO" id="GO:0019216">
    <property type="term" value="P:regulation of lipid metabolic process"/>
    <property type="evidence" value="ECO:0007669"/>
    <property type="project" value="TreeGrafter"/>
</dbReference>
<dbReference type="PANTHER" id="PTHR12499">
    <property type="entry name" value="OPTIC ATROPHY 3 PROTEIN OPA3"/>
    <property type="match status" value="1"/>
</dbReference>
<dbReference type="RefSeq" id="XP_020048743.1">
    <property type="nucleotide sequence ID" value="XM_020189979.1"/>
</dbReference>
<gene>
    <name evidence="5" type="ORF">ASCRUDRAFT_27004</name>
</gene>
<accession>A0A1D2VLD8</accession>
<dbReference type="EMBL" id="KV454477">
    <property type="protein sequence ID" value="ODV62436.1"/>
    <property type="molecule type" value="Genomic_DNA"/>
</dbReference>
<reference evidence="6" key="1">
    <citation type="submission" date="2016-05" db="EMBL/GenBank/DDBJ databases">
        <title>Comparative genomics of biotechnologically important yeasts.</title>
        <authorList>
            <consortium name="DOE Joint Genome Institute"/>
            <person name="Riley R."/>
            <person name="Haridas S."/>
            <person name="Wolfe K.H."/>
            <person name="Lopes M.R."/>
            <person name="Hittinger C.T."/>
            <person name="Goker M."/>
            <person name="Salamov A."/>
            <person name="Wisecaver J."/>
            <person name="Long T.M."/>
            <person name="Aerts A.L."/>
            <person name="Barry K."/>
            <person name="Choi C."/>
            <person name="Clum A."/>
            <person name="Coughlan A.Y."/>
            <person name="Deshpande S."/>
            <person name="Douglass A.P."/>
            <person name="Hanson S.J."/>
            <person name="Klenk H.-P."/>
            <person name="Labutti K."/>
            <person name="Lapidus A."/>
            <person name="Lindquist E."/>
            <person name="Lipzen A."/>
            <person name="Meier-Kolthoff J.P."/>
            <person name="Ohm R.A."/>
            <person name="Otillar R.P."/>
            <person name="Pangilinan J."/>
            <person name="Peng Y."/>
            <person name="Rokas A."/>
            <person name="Rosa C.A."/>
            <person name="Scheuner C."/>
            <person name="Sibirny A.A."/>
            <person name="Slot J.C."/>
            <person name="Stielow J.B."/>
            <person name="Sun H."/>
            <person name="Kurtzman C.P."/>
            <person name="Blackwell M."/>
            <person name="Grigoriev I.V."/>
            <person name="Jeffries T.W."/>
        </authorList>
    </citation>
    <scope>NUCLEOTIDE SEQUENCE [LARGE SCALE GENOMIC DNA]</scope>
    <source>
        <strain evidence="6">DSM 1968</strain>
    </source>
</reference>
<dbReference type="AlphaFoldDB" id="A0A1D2VLD8"/>
<sequence length="141" mass="16103">SGIGIKLMAVLLRQISKPIANRLQVVALKSDLFKRICMNLSQKVHSTDVKLRMKLLGEKHSLNSTHSTVRPLNEKKAIENAAYLLSEGFIFSIAGSLILFEAYRTRRKELNRRESVSDDIKALQDEINYIKKKLDEHNVEL</sequence>
<dbReference type="InParanoid" id="A0A1D2VLD8"/>
<evidence type="ECO:0000313" key="5">
    <source>
        <dbReference type="EMBL" id="ODV62436.1"/>
    </source>
</evidence>
<dbReference type="GeneID" id="30963615"/>
<comment type="similarity">
    <text evidence="1">Belongs to the OPA3 family.</text>
</comment>
<protein>
    <submittedName>
        <fullName evidence="5">Optic atrophy 3-like protein</fullName>
    </submittedName>
</protein>
<feature type="non-terminal residue" evidence="5">
    <location>
        <position position="141"/>
    </location>
</feature>
<keyword evidence="2 3" id="KW-0175">Coiled coil</keyword>
<dbReference type="OrthoDB" id="2129069at2759"/>
<feature type="non-terminal residue" evidence="5">
    <location>
        <position position="1"/>
    </location>
</feature>
<proteinExistence type="inferred from homology"/>
<keyword evidence="6" id="KW-1185">Reference proteome</keyword>
<dbReference type="Proteomes" id="UP000095038">
    <property type="component" value="Unassembled WGS sequence"/>
</dbReference>
<dbReference type="GO" id="GO:0005739">
    <property type="term" value="C:mitochondrion"/>
    <property type="evidence" value="ECO:0007669"/>
    <property type="project" value="TreeGrafter"/>
</dbReference>
<feature type="transmembrane region" description="Helical" evidence="4">
    <location>
        <begin position="81"/>
        <end position="103"/>
    </location>
</feature>